<dbReference type="InterPro" id="IPR013762">
    <property type="entry name" value="Integrase-like_cat_sf"/>
</dbReference>
<dbReference type="AlphaFoldDB" id="A0AAD9GSZ1"/>
<reference evidence="2" key="1">
    <citation type="submission" date="2023-08" db="EMBL/GenBank/DDBJ databases">
        <title>Reference Genome Resource for the Citrus Pathogen Phytophthora citrophthora.</title>
        <authorList>
            <person name="Moller H."/>
            <person name="Coetzee B."/>
            <person name="Rose L.J."/>
            <person name="Van Niekerk J.M."/>
        </authorList>
    </citation>
    <scope>NUCLEOTIDE SEQUENCE</scope>
    <source>
        <strain evidence="2">STE-U-9442</strain>
    </source>
</reference>
<evidence type="ECO:0008006" key="4">
    <source>
        <dbReference type="Google" id="ProtNLM"/>
    </source>
</evidence>
<organism evidence="2 3">
    <name type="scientific">Phytophthora citrophthora</name>
    <dbReference type="NCBI Taxonomy" id="4793"/>
    <lineage>
        <taxon>Eukaryota</taxon>
        <taxon>Sar</taxon>
        <taxon>Stramenopiles</taxon>
        <taxon>Oomycota</taxon>
        <taxon>Peronosporomycetes</taxon>
        <taxon>Peronosporales</taxon>
        <taxon>Peronosporaceae</taxon>
        <taxon>Phytophthora</taxon>
    </lineage>
</organism>
<dbReference type="EMBL" id="JASMQC010000006">
    <property type="protein sequence ID" value="KAK1944162.1"/>
    <property type="molecule type" value="Genomic_DNA"/>
</dbReference>
<accession>A0AAD9GSZ1</accession>
<evidence type="ECO:0000313" key="2">
    <source>
        <dbReference type="EMBL" id="KAK1944162.1"/>
    </source>
</evidence>
<feature type="region of interest" description="Disordered" evidence="1">
    <location>
        <begin position="513"/>
        <end position="541"/>
    </location>
</feature>
<gene>
    <name evidence="2" type="ORF">P3T76_004074</name>
</gene>
<name>A0AAD9GSZ1_9STRA</name>
<dbReference type="GO" id="GO:0015074">
    <property type="term" value="P:DNA integration"/>
    <property type="evidence" value="ECO:0007669"/>
    <property type="project" value="InterPro"/>
</dbReference>
<keyword evidence="3" id="KW-1185">Reference proteome</keyword>
<dbReference type="Gene3D" id="1.10.443.10">
    <property type="entry name" value="Intergrase catalytic core"/>
    <property type="match status" value="1"/>
</dbReference>
<dbReference type="GO" id="GO:0003677">
    <property type="term" value="F:DNA binding"/>
    <property type="evidence" value="ECO:0007669"/>
    <property type="project" value="InterPro"/>
</dbReference>
<evidence type="ECO:0000313" key="3">
    <source>
        <dbReference type="Proteomes" id="UP001259832"/>
    </source>
</evidence>
<proteinExistence type="predicted"/>
<dbReference type="SUPFAM" id="SSF54160">
    <property type="entry name" value="Chromo domain-like"/>
    <property type="match status" value="1"/>
</dbReference>
<sequence>MSLNDLAPTNTKRARDGAARLFKAFLGEEGVTWEYLEVCMKRDNAPLVLEAVVDKFGLHLAFKEGRKGKLLARHSVMQYFRQAKNWLLYQFPQHRAAVDKALLKKGQMLERYCMKRESGNFVKKAPACTKKALKQMMLYLYSTGVTAADYQDAALLCLLWYLFGRASDISHLRKVNLSIGSAGIFFLRLIRVKTSEEQGLSLFPDEDFFTCPLLAIAVALATQSAPSAALLNHLPEQQVVTEASLTPAAPLIDLIDNPEAVAPLGSASEEDKPLDDTIGIHGYVNRVLARVMPEAGVAERLTSHSFRRGGAQHANGIGMCVQWIFDRGAWNMTATNKAFAYVFNTPAEDHKVARVLSNRGPDDSVSLLSLDVFDSHTQHCIRSVASALFTSSSGMESEQYNVNSAVLDTLMAYLLRHYPALKALSGSGLVVLRLEACVAKRGYTVNDLLAWSAYLISNPSTAADSKTMISQETPRDITQHPVFLQQTALIEQLIQVNKKLDARLTVMEDKIGNKHPLTSTKAEKNEDPSDKTSPVKRRRTSPALSLKDAWFAWYTQEPRMWSSTDSETKHARSTAKLVVAFLKLFLPDGFVLDETSPRYRDDVLETGARAEKAMLMFLQQQGITARGAQNVLKFMRKLHKSGVLNEHISNYQQRQSHGLIVDPAPSHTNDTIGLKPTKNGISSAKEFKTLCIAVAKSCKIRVSDEAIRHLRLTMNATVASTSLLPEAIEVVFTSLAERKKGRATLEDIREWLAPPAVDDEEGGDEDLDGEKVHYMRKILNRKRVNGKTYYLVEWEATWEPREHLSRTVVAAFEKERRLLVRKKFFEDEAVEDNTFN</sequence>
<dbReference type="CDD" id="cd00024">
    <property type="entry name" value="CD_CSD"/>
    <property type="match status" value="1"/>
</dbReference>
<dbReference type="Proteomes" id="UP001259832">
    <property type="component" value="Unassembled WGS sequence"/>
</dbReference>
<feature type="compositionally biased region" description="Basic and acidic residues" evidence="1">
    <location>
        <begin position="521"/>
        <end position="530"/>
    </location>
</feature>
<dbReference type="InterPro" id="IPR016197">
    <property type="entry name" value="Chromo-like_dom_sf"/>
</dbReference>
<dbReference type="GO" id="GO:0006310">
    <property type="term" value="P:DNA recombination"/>
    <property type="evidence" value="ECO:0007669"/>
    <property type="project" value="InterPro"/>
</dbReference>
<evidence type="ECO:0000256" key="1">
    <source>
        <dbReference type="SAM" id="MobiDB-lite"/>
    </source>
</evidence>
<comment type="caution">
    <text evidence="2">The sequence shown here is derived from an EMBL/GenBank/DDBJ whole genome shotgun (WGS) entry which is preliminary data.</text>
</comment>
<dbReference type="Gene3D" id="2.40.50.40">
    <property type="match status" value="1"/>
</dbReference>
<protein>
    <recommendedName>
        <fullName evidence="4">Chromo domain-containing protein</fullName>
    </recommendedName>
</protein>